<dbReference type="GO" id="GO:0005874">
    <property type="term" value="C:microtubule"/>
    <property type="evidence" value="ECO:0007669"/>
    <property type="project" value="UniProtKB-KW"/>
</dbReference>
<dbReference type="Proteomes" id="UP000308549">
    <property type="component" value="Unassembled WGS sequence"/>
</dbReference>
<evidence type="ECO:0000256" key="3">
    <source>
        <dbReference type="ARBA" id="ARBA00022490"/>
    </source>
</evidence>
<keyword evidence="4" id="KW-0493">Microtubule</keyword>
<evidence type="ECO:0000313" key="12">
    <source>
        <dbReference type="Proteomes" id="UP000308549"/>
    </source>
</evidence>
<keyword evidence="7" id="KW-0243">Dynein</keyword>
<protein>
    <submittedName>
        <fullName evidence="11">Uncharacterized protein</fullName>
    </submittedName>
</protein>
<keyword evidence="5" id="KW-0547">Nucleotide-binding</keyword>
<sequence>MATTASTRSSGIQATPRPREDRPRARRKKEQRTDIWSNLLRQTREAQSRNKSQNLQHRELLVCGGSPDDQRSFVHSLARPPPPAPPSRNNRDQRLQRPKGEVRLSNRFAYGYGHLTLYSPPRQTTGMLGGEAEEVAGLEVHTLPEPEGGYEGTLRRLMDVGRKREGRGEVDDDAGFAGGDEEEREGERRPAVALLLSWKEPWRFLSLLRRWLQLLARALLPANTPHEDPVEVLKEHQISLTIVVQHVEAQESLEREGYKEESFDYISQCLRTAVLPLSAALVYTSSSPPPQQPGASLSDVQKVLFTSLTLDLTPLSPAPAKGTTATKREDLTPKHNVVDRMAIVVPSGWDSAGKIRLLSENFSPEALLEAWTTDLNTPPQPPQQQQQQAPTSPALDTEANQAEQQASGGASPPAERTILSTSDADSDPDLPSPPHQPPSAITTYETQVEDPTAHKAPKPPQIEVTTKPNQTFLTEMRRHLQDLETQDQERAKNNPNMVNTTAGSLSAGRSIGLPTGEQTGALHELGDVSFNVGGVNYNTVSAEAAIERLKRPAQPSSGSMGGGAEAGSSAAQSPRISTPRPPRRDDREASGTPQPPPSTGSSSSRGGDLPADKLEEYFASLMKKAGGGGASAAGSREGTPSRH</sequence>
<dbReference type="Pfam" id="PF05783">
    <property type="entry name" value="DLIC"/>
    <property type="match status" value="2"/>
</dbReference>
<feature type="region of interest" description="Disordered" evidence="10">
    <location>
        <begin position="1"/>
        <end position="103"/>
    </location>
</feature>
<dbReference type="PANTHER" id="PTHR12688">
    <property type="entry name" value="DYNEIN LIGHT INTERMEDIATE CHAIN"/>
    <property type="match status" value="1"/>
</dbReference>
<evidence type="ECO:0000256" key="7">
    <source>
        <dbReference type="ARBA" id="ARBA00023017"/>
    </source>
</evidence>
<feature type="region of interest" description="Disordered" evidence="10">
    <location>
        <begin position="548"/>
        <end position="643"/>
    </location>
</feature>
<dbReference type="GO" id="GO:0045504">
    <property type="term" value="F:dynein heavy chain binding"/>
    <property type="evidence" value="ECO:0007669"/>
    <property type="project" value="TreeGrafter"/>
</dbReference>
<dbReference type="InterPro" id="IPR022780">
    <property type="entry name" value="Dynein_light_int_chain"/>
</dbReference>
<dbReference type="GO" id="GO:0005868">
    <property type="term" value="C:cytoplasmic dynein complex"/>
    <property type="evidence" value="ECO:0007669"/>
    <property type="project" value="InterPro"/>
</dbReference>
<evidence type="ECO:0000313" key="11">
    <source>
        <dbReference type="EMBL" id="TKA24344.1"/>
    </source>
</evidence>
<dbReference type="GO" id="GO:0035974">
    <property type="term" value="C:meiotic spindle pole body"/>
    <property type="evidence" value="ECO:0007669"/>
    <property type="project" value="TreeGrafter"/>
</dbReference>
<evidence type="ECO:0000256" key="4">
    <source>
        <dbReference type="ARBA" id="ARBA00022701"/>
    </source>
</evidence>
<keyword evidence="3" id="KW-0963">Cytoplasm</keyword>
<feature type="compositionally biased region" description="Acidic residues" evidence="10">
    <location>
        <begin position="170"/>
        <end position="184"/>
    </location>
</feature>
<feature type="region of interest" description="Disordered" evidence="10">
    <location>
        <begin position="164"/>
        <end position="184"/>
    </location>
</feature>
<dbReference type="AlphaFoldDB" id="A0A4U0TQJ7"/>
<evidence type="ECO:0000256" key="8">
    <source>
        <dbReference type="ARBA" id="ARBA00023175"/>
    </source>
</evidence>
<proteinExistence type="predicted"/>
<dbReference type="InterPro" id="IPR008467">
    <property type="entry name" value="Dynein1_light_intermed_chain"/>
</dbReference>
<dbReference type="GO" id="GO:0007018">
    <property type="term" value="P:microtubule-based movement"/>
    <property type="evidence" value="ECO:0007669"/>
    <property type="project" value="InterPro"/>
</dbReference>
<dbReference type="GO" id="GO:0000226">
    <property type="term" value="P:microtubule cytoskeleton organization"/>
    <property type="evidence" value="ECO:0007669"/>
    <property type="project" value="TreeGrafter"/>
</dbReference>
<reference evidence="11 12" key="1">
    <citation type="submission" date="2017-03" db="EMBL/GenBank/DDBJ databases">
        <title>Genomes of endolithic fungi from Antarctica.</title>
        <authorList>
            <person name="Coleine C."/>
            <person name="Masonjones S."/>
            <person name="Stajich J.E."/>
        </authorList>
    </citation>
    <scope>NUCLEOTIDE SEQUENCE [LARGE SCALE GENOMIC DNA]</scope>
    <source>
        <strain evidence="11 12">CCFEE 6315</strain>
    </source>
</reference>
<dbReference type="PANTHER" id="PTHR12688:SF0">
    <property type="entry name" value="DYNEIN LIGHT INTERMEDIATE CHAIN"/>
    <property type="match status" value="1"/>
</dbReference>
<evidence type="ECO:0000256" key="6">
    <source>
        <dbReference type="ARBA" id="ARBA00022840"/>
    </source>
</evidence>
<evidence type="ECO:0000256" key="2">
    <source>
        <dbReference type="ARBA" id="ARBA00022448"/>
    </source>
</evidence>
<dbReference type="OrthoDB" id="27603at2759"/>
<feature type="compositionally biased region" description="Basic and acidic residues" evidence="10">
    <location>
        <begin position="89"/>
        <end position="103"/>
    </location>
</feature>
<keyword evidence="9" id="KW-0206">Cytoskeleton</keyword>
<organism evidence="11 12">
    <name type="scientific">Salinomyces thailandicus</name>
    <dbReference type="NCBI Taxonomy" id="706561"/>
    <lineage>
        <taxon>Eukaryota</taxon>
        <taxon>Fungi</taxon>
        <taxon>Dikarya</taxon>
        <taxon>Ascomycota</taxon>
        <taxon>Pezizomycotina</taxon>
        <taxon>Dothideomycetes</taxon>
        <taxon>Dothideomycetidae</taxon>
        <taxon>Mycosphaerellales</taxon>
        <taxon>Teratosphaeriaceae</taxon>
        <taxon>Salinomyces</taxon>
    </lineage>
</organism>
<keyword evidence="8" id="KW-0505">Motor protein</keyword>
<keyword evidence="12" id="KW-1185">Reference proteome</keyword>
<name>A0A4U0TQJ7_9PEZI</name>
<feature type="compositionally biased region" description="Polar residues" evidence="10">
    <location>
        <begin position="1"/>
        <end position="13"/>
    </location>
</feature>
<keyword evidence="2" id="KW-0813">Transport</keyword>
<feature type="region of interest" description="Disordered" evidence="10">
    <location>
        <begin position="373"/>
        <end position="469"/>
    </location>
</feature>
<evidence type="ECO:0000256" key="1">
    <source>
        <dbReference type="ARBA" id="ARBA00004245"/>
    </source>
</evidence>
<dbReference type="GO" id="GO:0005524">
    <property type="term" value="F:ATP binding"/>
    <property type="evidence" value="ECO:0007669"/>
    <property type="project" value="UniProtKB-KW"/>
</dbReference>
<evidence type="ECO:0000256" key="10">
    <source>
        <dbReference type="SAM" id="MobiDB-lite"/>
    </source>
</evidence>
<evidence type="ECO:0000256" key="5">
    <source>
        <dbReference type="ARBA" id="ARBA00022741"/>
    </source>
</evidence>
<accession>A0A4U0TQJ7</accession>
<evidence type="ECO:0000256" key="9">
    <source>
        <dbReference type="ARBA" id="ARBA00023212"/>
    </source>
</evidence>
<comment type="caution">
    <text evidence="11">The sequence shown here is derived from an EMBL/GenBank/DDBJ whole genome shotgun (WGS) entry which is preliminary data.</text>
</comment>
<comment type="subcellular location">
    <subcellularLocation>
        <location evidence="1">Cytoplasm</location>
        <location evidence="1">Cytoskeleton</location>
    </subcellularLocation>
</comment>
<feature type="compositionally biased region" description="Polar residues" evidence="10">
    <location>
        <begin position="398"/>
        <end position="408"/>
    </location>
</feature>
<keyword evidence="6" id="KW-0067">ATP-binding</keyword>
<dbReference type="EMBL" id="NAJL01000045">
    <property type="protein sequence ID" value="TKA24344.1"/>
    <property type="molecule type" value="Genomic_DNA"/>
</dbReference>
<gene>
    <name evidence="11" type="ORF">B0A50_06814</name>
</gene>